<keyword evidence="8 9" id="KW-0472">Membrane</keyword>
<dbReference type="AlphaFoldDB" id="A0A7V5PP16"/>
<proteinExistence type="predicted"/>
<evidence type="ECO:0000256" key="3">
    <source>
        <dbReference type="ARBA" id="ARBA00022448"/>
    </source>
</evidence>
<comment type="subcellular location">
    <subcellularLocation>
        <location evidence="2">Cell membrane</location>
        <topology evidence="2">Multi-pass membrane protein</topology>
    </subcellularLocation>
</comment>
<dbReference type="Proteomes" id="UP000886124">
    <property type="component" value="Unassembled WGS sequence"/>
</dbReference>
<dbReference type="PANTHER" id="PTHR32243:SF50">
    <property type="entry name" value="MALTOSE_MALTODEXTRIN TRANSPORT SYSTEM PERMEASE PROTEIN MALG"/>
    <property type="match status" value="1"/>
</dbReference>
<organism evidence="10">
    <name type="scientific">Caldithrix abyssi</name>
    <dbReference type="NCBI Taxonomy" id="187145"/>
    <lineage>
        <taxon>Bacteria</taxon>
        <taxon>Pseudomonadati</taxon>
        <taxon>Calditrichota</taxon>
        <taxon>Calditrichia</taxon>
        <taxon>Calditrichales</taxon>
        <taxon>Calditrichaceae</taxon>
        <taxon>Caldithrix</taxon>
    </lineage>
</organism>
<accession>A0A7V5PP16</accession>
<sequence>MGLKLFSSNMEVAWGLYSAGAIVVSIPVVVLFLSLSRWLISGLTLGSVKQ</sequence>
<dbReference type="GO" id="GO:0005886">
    <property type="term" value="C:plasma membrane"/>
    <property type="evidence" value="ECO:0007669"/>
    <property type="project" value="UniProtKB-SubCell"/>
</dbReference>
<dbReference type="InterPro" id="IPR050901">
    <property type="entry name" value="BP-dep_ABC_trans_perm"/>
</dbReference>
<feature type="transmembrane region" description="Helical" evidence="9">
    <location>
        <begin position="12"/>
        <end position="35"/>
    </location>
</feature>
<keyword evidence="7 9" id="KW-1133">Transmembrane helix</keyword>
<evidence type="ECO:0000256" key="7">
    <source>
        <dbReference type="ARBA" id="ARBA00022989"/>
    </source>
</evidence>
<evidence type="ECO:0000256" key="2">
    <source>
        <dbReference type="ARBA" id="ARBA00004651"/>
    </source>
</evidence>
<keyword evidence="5" id="KW-0762">Sugar transport</keyword>
<protein>
    <submittedName>
        <fullName evidence="10">Sugar ABC transporter permease</fullName>
    </submittedName>
</protein>
<evidence type="ECO:0000256" key="8">
    <source>
        <dbReference type="ARBA" id="ARBA00023136"/>
    </source>
</evidence>
<reference evidence="10" key="1">
    <citation type="journal article" date="2020" name="mSystems">
        <title>Genome- and Community-Level Interaction Insights into Carbon Utilization and Element Cycling Functions of Hydrothermarchaeota in Hydrothermal Sediment.</title>
        <authorList>
            <person name="Zhou Z."/>
            <person name="Liu Y."/>
            <person name="Xu W."/>
            <person name="Pan J."/>
            <person name="Luo Z.H."/>
            <person name="Li M."/>
        </authorList>
    </citation>
    <scope>NUCLEOTIDE SEQUENCE [LARGE SCALE GENOMIC DNA]</scope>
    <source>
        <strain evidence="10">HyVt-527</strain>
    </source>
</reference>
<dbReference type="InterPro" id="IPR035906">
    <property type="entry name" value="MetI-like_sf"/>
</dbReference>
<gene>
    <name evidence="10" type="ORF">ENJ89_05475</name>
</gene>
<keyword evidence="6 9" id="KW-0812">Transmembrane</keyword>
<evidence type="ECO:0000256" key="6">
    <source>
        <dbReference type="ARBA" id="ARBA00022692"/>
    </source>
</evidence>
<evidence type="ECO:0000256" key="4">
    <source>
        <dbReference type="ARBA" id="ARBA00022475"/>
    </source>
</evidence>
<feature type="non-terminal residue" evidence="10">
    <location>
        <position position="1"/>
    </location>
</feature>
<evidence type="ECO:0000256" key="5">
    <source>
        <dbReference type="ARBA" id="ARBA00022597"/>
    </source>
</evidence>
<evidence type="ECO:0000256" key="1">
    <source>
        <dbReference type="ARBA" id="ARBA00002264"/>
    </source>
</evidence>
<dbReference type="SUPFAM" id="SSF161098">
    <property type="entry name" value="MetI-like"/>
    <property type="match status" value="1"/>
</dbReference>
<keyword evidence="4" id="KW-1003">Cell membrane</keyword>
<name>A0A7V5PP16_CALAY</name>
<keyword evidence="3" id="KW-0813">Transport</keyword>
<evidence type="ECO:0000313" key="10">
    <source>
        <dbReference type="EMBL" id="HHJ52624.1"/>
    </source>
</evidence>
<comment type="caution">
    <text evidence="10">The sequence shown here is derived from an EMBL/GenBank/DDBJ whole genome shotgun (WGS) entry which is preliminary data.</text>
</comment>
<dbReference type="PANTHER" id="PTHR32243">
    <property type="entry name" value="MALTOSE TRANSPORT SYSTEM PERMEASE-RELATED"/>
    <property type="match status" value="1"/>
</dbReference>
<comment type="function">
    <text evidence="1">Part of the ABC transporter complex MalEFGK involved in maltose/maltodextrin import. Probably responsible for the translocation of the substrate across the membrane.</text>
</comment>
<dbReference type="EMBL" id="DROD01000376">
    <property type="protein sequence ID" value="HHJ52624.1"/>
    <property type="molecule type" value="Genomic_DNA"/>
</dbReference>
<evidence type="ECO:0000256" key="9">
    <source>
        <dbReference type="SAM" id="Phobius"/>
    </source>
</evidence>